<accession>A0A645GED4</accession>
<evidence type="ECO:0000313" key="1">
    <source>
        <dbReference type="EMBL" id="MPN24450.1"/>
    </source>
</evidence>
<gene>
    <name evidence="1" type="ORF">SDC9_171849</name>
</gene>
<proteinExistence type="predicted"/>
<sequence>MQGFGKHAFAADCERVAVQLVFGFKLQFKVAGAIRAEQMGFDGQCAAALLEKGLGDEPADEIQRLDHVGLARAVGTDDRQQLAQLAVGGGRGKAALGAAGARIQDERDFAFVGEGEKVGEAQGVDQFVTRMFSTVCC</sequence>
<dbReference type="AlphaFoldDB" id="A0A645GED4"/>
<organism evidence="1">
    <name type="scientific">bioreactor metagenome</name>
    <dbReference type="NCBI Taxonomy" id="1076179"/>
    <lineage>
        <taxon>unclassified sequences</taxon>
        <taxon>metagenomes</taxon>
        <taxon>ecological metagenomes</taxon>
    </lineage>
</organism>
<dbReference type="EMBL" id="VSSQ01073305">
    <property type="protein sequence ID" value="MPN24450.1"/>
    <property type="molecule type" value="Genomic_DNA"/>
</dbReference>
<name>A0A645GED4_9ZZZZ</name>
<reference evidence="1" key="1">
    <citation type="submission" date="2019-08" db="EMBL/GenBank/DDBJ databases">
        <authorList>
            <person name="Kucharzyk K."/>
            <person name="Murdoch R.W."/>
            <person name="Higgins S."/>
            <person name="Loffler F."/>
        </authorList>
    </citation>
    <scope>NUCLEOTIDE SEQUENCE</scope>
</reference>
<protein>
    <submittedName>
        <fullName evidence="1">Uncharacterized protein</fullName>
    </submittedName>
</protein>
<comment type="caution">
    <text evidence="1">The sequence shown here is derived from an EMBL/GenBank/DDBJ whole genome shotgun (WGS) entry which is preliminary data.</text>
</comment>